<name>A0A7X2P2Z0_9FIRM</name>
<keyword evidence="2" id="KW-1185">Reference proteome</keyword>
<evidence type="ECO:0000313" key="2">
    <source>
        <dbReference type="Proteomes" id="UP000440513"/>
    </source>
</evidence>
<gene>
    <name evidence="1" type="ORF">FYJ57_07435</name>
</gene>
<proteinExistence type="predicted"/>
<sequence>MKNEISYSDARKIIERLPETKNIPLGEIEDVIYTQRIRNEVESFTKTEELLDYINRHIAQFGYNNASGSVRIQELWKELAEENGLCEKERRILYGIDQYLTEEEKIEAERRVGDGKKERRADASSTFGILLQILGLSDTYTSRWGKDRSLKPFLAGNEGIHPIAESVFPDRDGIEKVPNGKKVSFERVRKILILLLFYRFRIEIALENAENGEKFPYEDIGDNKERFLCYMNDELSDVGLPILYEGNPYDWIFLFAASARTEDDVQSPLDNLRGYMKQLISLKQL</sequence>
<reference evidence="1 2" key="1">
    <citation type="submission" date="2019-08" db="EMBL/GenBank/DDBJ databases">
        <title>In-depth cultivation of the pig gut microbiome towards novel bacterial diversity and tailored functional studies.</title>
        <authorList>
            <person name="Wylensek D."/>
            <person name="Hitch T.C.A."/>
            <person name="Clavel T."/>
        </authorList>
    </citation>
    <scope>NUCLEOTIDE SEQUENCE [LARGE SCALE GENOMIC DNA]</scope>
    <source>
        <strain evidence="1 2">BSM-380-WT-5A</strain>
    </source>
</reference>
<dbReference type="EMBL" id="VUMS01000011">
    <property type="protein sequence ID" value="MST66569.1"/>
    <property type="molecule type" value="Genomic_DNA"/>
</dbReference>
<accession>A0A7X2P2Z0</accession>
<dbReference type="Proteomes" id="UP000440513">
    <property type="component" value="Unassembled WGS sequence"/>
</dbReference>
<dbReference type="AlphaFoldDB" id="A0A7X2P2Z0"/>
<protein>
    <submittedName>
        <fullName evidence="1">Uncharacterized protein</fullName>
    </submittedName>
</protein>
<organism evidence="1 2">
    <name type="scientific">Oliverpabstia intestinalis</name>
    <dbReference type="NCBI Taxonomy" id="2606633"/>
    <lineage>
        <taxon>Bacteria</taxon>
        <taxon>Bacillati</taxon>
        <taxon>Bacillota</taxon>
        <taxon>Clostridia</taxon>
        <taxon>Lachnospirales</taxon>
        <taxon>Lachnospiraceae</taxon>
        <taxon>Oliverpabstia</taxon>
    </lineage>
</organism>
<evidence type="ECO:0000313" key="1">
    <source>
        <dbReference type="EMBL" id="MST66569.1"/>
    </source>
</evidence>
<dbReference type="RefSeq" id="WP_154432205.1">
    <property type="nucleotide sequence ID" value="NZ_VUMS01000011.1"/>
</dbReference>
<comment type="caution">
    <text evidence="1">The sequence shown here is derived from an EMBL/GenBank/DDBJ whole genome shotgun (WGS) entry which is preliminary data.</text>
</comment>